<dbReference type="InterPro" id="IPR004776">
    <property type="entry name" value="Mem_transp_PIN-like"/>
</dbReference>
<keyword evidence="6 8" id="KW-1133">Transmembrane helix</keyword>
<protein>
    <submittedName>
        <fullName evidence="9">AEC family transporter</fullName>
    </submittedName>
</protein>
<evidence type="ECO:0000256" key="5">
    <source>
        <dbReference type="ARBA" id="ARBA00022692"/>
    </source>
</evidence>
<keyword evidence="5 8" id="KW-0812">Transmembrane</keyword>
<name>A0ABR9XQB9_9CHLB</name>
<evidence type="ECO:0000256" key="2">
    <source>
        <dbReference type="ARBA" id="ARBA00010145"/>
    </source>
</evidence>
<dbReference type="Pfam" id="PF03547">
    <property type="entry name" value="Mem_trans"/>
    <property type="match status" value="1"/>
</dbReference>
<dbReference type="PANTHER" id="PTHR36838:SF1">
    <property type="entry name" value="SLR1864 PROTEIN"/>
    <property type="match status" value="1"/>
</dbReference>
<feature type="transmembrane region" description="Helical" evidence="8">
    <location>
        <begin position="90"/>
        <end position="109"/>
    </location>
</feature>
<feature type="transmembrane region" description="Helical" evidence="8">
    <location>
        <begin position="217"/>
        <end position="239"/>
    </location>
</feature>
<reference evidence="9 10" key="1">
    <citation type="journal article" date="2020" name="Microorganisms">
        <title>Simultaneous Genome Sequencing of Prosthecochloris ethylica and Desulfuromonas acetoxidans within a Syntrophic Mixture Reveals Unique Pili and Protein Interactions.</title>
        <authorList>
            <person name="Kyndt J.A."/>
            <person name="Van Beeumen J.J."/>
            <person name="Meyer T.E."/>
        </authorList>
    </citation>
    <scope>NUCLEOTIDE SEQUENCE [LARGE SCALE GENOMIC DNA]</scope>
    <source>
        <strain evidence="9 10">N3</strain>
    </source>
</reference>
<feature type="transmembrane region" description="Helical" evidence="8">
    <location>
        <begin position="278"/>
        <end position="297"/>
    </location>
</feature>
<evidence type="ECO:0000256" key="8">
    <source>
        <dbReference type="SAM" id="Phobius"/>
    </source>
</evidence>
<dbReference type="InterPro" id="IPR038770">
    <property type="entry name" value="Na+/solute_symporter_sf"/>
</dbReference>
<dbReference type="EMBL" id="JADGII010000003">
    <property type="protein sequence ID" value="MBF0636174.1"/>
    <property type="molecule type" value="Genomic_DNA"/>
</dbReference>
<evidence type="ECO:0000256" key="6">
    <source>
        <dbReference type="ARBA" id="ARBA00022989"/>
    </source>
</evidence>
<evidence type="ECO:0000256" key="4">
    <source>
        <dbReference type="ARBA" id="ARBA00022475"/>
    </source>
</evidence>
<dbReference type="Gene3D" id="1.20.1530.20">
    <property type="match status" value="1"/>
</dbReference>
<keyword evidence="7 8" id="KW-0472">Membrane</keyword>
<comment type="caution">
    <text evidence="9">The sequence shown here is derived from an EMBL/GenBank/DDBJ whole genome shotgun (WGS) entry which is preliminary data.</text>
</comment>
<feature type="transmembrane region" description="Helical" evidence="8">
    <location>
        <begin position="129"/>
        <end position="146"/>
    </location>
</feature>
<evidence type="ECO:0000313" key="9">
    <source>
        <dbReference type="EMBL" id="MBF0636174.1"/>
    </source>
</evidence>
<keyword evidence="4" id="KW-1003">Cell membrane</keyword>
<evidence type="ECO:0000313" key="10">
    <source>
        <dbReference type="Proteomes" id="UP000619838"/>
    </source>
</evidence>
<comment type="subcellular location">
    <subcellularLocation>
        <location evidence="1">Cell membrane</location>
        <topology evidence="1">Multi-pass membrane protein</topology>
    </subcellularLocation>
</comment>
<evidence type="ECO:0000256" key="1">
    <source>
        <dbReference type="ARBA" id="ARBA00004651"/>
    </source>
</evidence>
<feature type="transmembrane region" description="Helical" evidence="8">
    <location>
        <begin position="245"/>
        <end position="266"/>
    </location>
</feature>
<evidence type="ECO:0000256" key="7">
    <source>
        <dbReference type="ARBA" id="ARBA00023136"/>
    </source>
</evidence>
<keyword evidence="10" id="KW-1185">Reference proteome</keyword>
<proteinExistence type="inferred from homology"/>
<accession>A0ABR9XQB9</accession>
<feature type="transmembrane region" description="Helical" evidence="8">
    <location>
        <begin position="158"/>
        <end position="176"/>
    </location>
</feature>
<sequence>MHNLVLLIVCFLAGVLLRHAGRLPGTTSQVLNGVIIHVSLPAVTLLHVHNLRLSGDVLVMAAMPWLHFGLAALFFLFLGRVLRLRRSVVGALLLTGGLGNTSFVGLPMIEAFYGSEALVHGIIVDQAGSFMVLSTLGITVAGMYAGERPGVGTIARRIVTFPPFLALAAALVLIPVEYPGWLTVLLARLADTLAPLALLSVGFQLHAGHVGGNLRNLAAGLGFKLVLAPIFFLFLYGGVLGLRGLSVEVTLFEAAMPPMVTAGIIAQEHDIEPRLASLMVAVGIVLSFVSLPAWAFVFDRFF</sequence>
<dbReference type="PANTHER" id="PTHR36838">
    <property type="entry name" value="AUXIN EFFLUX CARRIER FAMILY PROTEIN"/>
    <property type="match status" value="1"/>
</dbReference>
<keyword evidence="3" id="KW-0813">Transport</keyword>
<dbReference type="RefSeq" id="WP_114607592.1">
    <property type="nucleotide sequence ID" value="NZ_JABVZQ010000006.1"/>
</dbReference>
<organism evidence="9 10">
    <name type="scientific">Prosthecochloris ethylica</name>
    <dbReference type="NCBI Taxonomy" id="2743976"/>
    <lineage>
        <taxon>Bacteria</taxon>
        <taxon>Pseudomonadati</taxon>
        <taxon>Chlorobiota</taxon>
        <taxon>Chlorobiia</taxon>
        <taxon>Chlorobiales</taxon>
        <taxon>Chlorobiaceae</taxon>
        <taxon>Prosthecochloris</taxon>
    </lineage>
</organism>
<feature type="transmembrane region" description="Helical" evidence="8">
    <location>
        <begin position="57"/>
        <end position="78"/>
    </location>
</feature>
<gene>
    <name evidence="9" type="ORF">INT08_03115</name>
</gene>
<dbReference type="Proteomes" id="UP000619838">
    <property type="component" value="Unassembled WGS sequence"/>
</dbReference>
<comment type="similarity">
    <text evidence="2">Belongs to the auxin efflux carrier (TC 2.A.69) family.</text>
</comment>
<evidence type="ECO:0000256" key="3">
    <source>
        <dbReference type="ARBA" id="ARBA00022448"/>
    </source>
</evidence>